<reference evidence="6 8" key="3">
    <citation type="submission" date="2016-10" db="EMBL/GenBank/DDBJ databases">
        <authorList>
            <person name="Varghese N."/>
            <person name="Submissions S."/>
        </authorList>
    </citation>
    <scope>NUCLEOTIDE SEQUENCE [LARGE SCALE GENOMIC DNA]</scope>
    <source>
        <strain evidence="6 8">Gm-149</strain>
    </source>
</reference>
<reference evidence="7" key="1">
    <citation type="submission" date="2016-03" db="EMBL/GenBank/DDBJ databases">
        <title>Draft genome sequence of Paenibacillus glacialis DSM 22343.</title>
        <authorList>
            <person name="Shin S.-K."/>
            <person name="Yi H."/>
        </authorList>
    </citation>
    <scope>NUCLEOTIDE SEQUENCE [LARGE SCALE GENOMIC DNA]</scope>
    <source>
        <strain evidence="7">NBRC 105008</strain>
    </source>
</reference>
<feature type="signal peptide" evidence="1">
    <location>
        <begin position="1"/>
        <end position="21"/>
    </location>
</feature>
<evidence type="ECO:0000259" key="2">
    <source>
        <dbReference type="Pfam" id="PF01841"/>
    </source>
</evidence>
<reference evidence="5" key="2">
    <citation type="submission" date="2016-03" db="EMBL/GenBank/DDBJ databases">
        <authorList>
            <person name="Ploux O."/>
        </authorList>
    </citation>
    <scope>NUCLEOTIDE SEQUENCE</scope>
    <source>
        <strain evidence="5">NBRC 105008</strain>
    </source>
</reference>
<evidence type="ECO:0000256" key="1">
    <source>
        <dbReference type="SAM" id="SignalP"/>
    </source>
</evidence>
<dbReference type="STRING" id="551990.SAMN05192550_0019"/>
<reference evidence="4 9" key="4">
    <citation type="submission" date="2019-07" db="EMBL/GenBank/DDBJ databases">
        <title>Whole genome shotgun sequence of Flavobacterium glycines NBRC 105008.</title>
        <authorList>
            <person name="Hosoyama A."/>
            <person name="Uohara A."/>
            <person name="Ohji S."/>
            <person name="Ichikawa N."/>
        </authorList>
    </citation>
    <scope>NUCLEOTIDE SEQUENCE [LARGE SCALE GENOMIC DNA]</scope>
    <source>
        <strain evidence="4 9">NBRC 105008</strain>
    </source>
</reference>
<dbReference type="EMBL" id="LVEO01000019">
    <property type="protein sequence ID" value="OCB71106.1"/>
    <property type="molecule type" value="Genomic_DNA"/>
</dbReference>
<evidence type="ECO:0000313" key="8">
    <source>
        <dbReference type="Proteomes" id="UP000182367"/>
    </source>
</evidence>
<dbReference type="Proteomes" id="UP000093226">
    <property type="component" value="Unassembled WGS sequence"/>
</dbReference>
<sequence>MKLYSFKIVLVVFLIATSVKAQALKLDKVTVTELQAKKHSVDTSAAAAILYKKGRTFFTYNEKSGFVMNHEFTYRIKIYKKEGLNWANFEVPYYVGYENLNEENLRFHDAVTYNLEGGVIVKTKLGNEGIFKTKLNDNWKMAKLSMPNVKAGSIVEFSYLLKSENLGQFPVCDFQYTIPVNYAEYKTEIPEYYIYKTILKGYIDVKTESKMEQGSVNFDNQYGQTNTMTYKQISSSYIAKDIPALKEEEYVDNVKNYQCSLHNELERTRFPGQPVKDYAITWEGVAKTIFENKDFGKELEQKDFLINDVKLILNSEDSKEERLRKIFKFVQEKMNWNKDYGYYTDKGVVKAYQERTGNVAEINFILISMLRLAGINTDPVLLSTINNGVPVYPGRTVFNYVVAMADIDGQQVLLDATHKFTTQNVLPLNTLNWTGRLIQQDGTSKEVNLLPTMPSVLNCSVVVKVDDSGKITGNLRSRKTNYEAYSYRDKYAQANADNYIEKMENLYNGIEISNYEVKNKNADLLQPVDESFSFQSVNHTEIIGKEFFINPLLFFTTNRNPFFQENRKMPVYFGYPTQKKYTINIEIPEGFEVESIPKGINLSAGDGALVFKCILEKNQNRIQIAVQSELKKSIVSAEDYSMLKDFYQKIVDKQKEKIVLKKI</sequence>
<feature type="domain" description="DUF3857" evidence="3">
    <location>
        <begin position="72"/>
        <end position="207"/>
    </location>
</feature>
<dbReference type="InterPro" id="IPR024618">
    <property type="entry name" value="DUF3857"/>
</dbReference>
<dbReference type="InterPro" id="IPR038765">
    <property type="entry name" value="Papain-like_cys_pep_sf"/>
</dbReference>
<comment type="caution">
    <text evidence="5">The sequence shown here is derived from an EMBL/GenBank/DDBJ whole genome shotgun (WGS) entry which is preliminary data.</text>
</comment>
<dbReference type="InterPro" id="IPR002931">
    <property type="entry name" value="Transglutaminase-like"/>
</dbReference>
<feature type="domain" description="Transglutaminase-like" evidence="2">
    <location>
        <begin position="314"/>
        <end position="377"/>
    </location>
</feature>
<evidence type="ECO:0000313" key="9">
    <source>
        <dbReference type="Proteomes" id="UP000321579"/>
    </source>
</evidence>
<dbReference type="Pfam" id="PF12969">
    <property type="entry name" value="DUF3857"/>
    <property type="match status" value="1"/>
</dbReference>
<feature type="chain" id="PRO_5044556111" evidence="1">
    <location>
        <begin position="22"/>
        <end position="663"/>
    </location>
</feature>
<dbReference type="Gene3D" id="3.10.620.30">
    <property type="match status" value="1"/>
</dbReference>
<keyword evidence="1" id="KW-0732">Signal</keyword>
<dbReference type="SUPFAM" id="SSF54001">
    <property type="entry name" value="Cysteine proteinases"/>
    <property type="match status" value="1"/>
</dbReference>
<keyword evidence="8" id="KW-1185">Reference proteome</keyword>
<name>A0A1B9DN40_9FLAO</name>
<dbReference type="Gene3D" id="2.60.120.1130">
    <property type="match status" value="1"/>
</dbReference>
<organism evidence="5 7">
    <name type="scientific">Flavobacterium glycines</name>
    <dbReference type="NCBI Taxonomy" id="551990"/>
    <lineage>
        <taxon>Bacteria</taxon>
        <taxon>Pseudomonadati</taxon>
        <taxon>Bacteroidota</taxon>
        <taxon>Flavobacteriia</taxon>
        <taxon>Flavobacteriales</taxon>
        <taxon>Flavobacteriaceae</taxon>
        <taxon>Flavobacterium</taxon>
    </lineage>
</organism>
<dbReference type="AlphaFoldDB" id="A0A1B9DN40"/>
<proteinExistence type="predicted"/>
<evidence type="ECO:0000313" key="5">
    <source>
        <dbReference type="EMBL" id="OCB71106.1"/>
    </source>
</evidence>
<dbReference type="EMBL" id="FNEO01000001">
    <property type="protein sequence ID" value="SDI48675.1"/>
    <property type="molecule type" value="Genomic_DNA"/>
</dbReference>
<evidence type="ECO:0000313" key="7">
    <source>
        <dbReference type="Proteomes" id="UP000093226"/>
    </source>
</evidence>
<dbReference type="Gene3D" id="2.60.40.3140">
    <property type="match status" value="1"/>
</dbReference>
<accession>A0A1B9DN40</accession>
<dbReference type="OrthoDB" id="98874at2"/>
<dbReference type="Pfam" id="PF01841">
    <property type="entry name" value="Transglut_core"/>
    <property type="match status" value="1"/>
</dbReference>
<dbReference type="Proteomes" id="UP000182367">
    <property type="component" value="Unassembled WGS sequence"/>
</dbReference>
<protein>
    <submittedName>
        <fullName evidence="5">Uncharacterized protein</fullName>
    </submittedName>
</protein>
<dbReference type="EMBL" id="BJVF01000001">
    <property type="protein sequence ID" value="GEL10924.1"/>
    <property type="molecule type" value="Genomic_DNA"/>
</dbReference>
<evidence type="ECO:0000313" key="4">
    <source>
        <dbReference type="EMBL" id="GEL10924.1"/>
    </source>
</evidence>
<dbReference type="RefSeq" id="WP_066328712.1">
    <property type="nucleotide sequence ID" value="NZ_BJVF01000001.1"/>
</dbReference>
<gene>
    <name evidence="5" type="ORF">FBGL_11710</name>
    <name evidence="4" type="ORF">FGL01_16630</name>
    <name evidence="6" type="ORF">SAMN05192550_0019</name>
</gene>
<evidence type="ECO:0000259" key="3">
    <source>
        <dbReference type="Pfam" id="PF12969"/>
    </source>
</evidence>
<dbReference type="Proteomes" id="UP000321579">
    <property type="component" value="Unassembled WGS sequence"/>
</dbReference>
<evidence type="ECO:0000313" key="6">
    <source>
        <dbReference type="EMBL" id="SDI48675.1"/>
    </source>
</evidence>